<keyword evidence="9" id="KW-0378">Hydrolase</keyword>
<evidence type="ECO:0000256" key="7">
    <source>
        <dbReference type="SAM" id="MobiDB-lite"/>
    </source>
</evidence>
<dbReference type="SUPFAM" id="SSF52540">
    <property type="entry name" value="P-loop containing nucleoside triphosphate hydrolases"/>
    <property type="match status" value="2"/>
</dbReference>
<dbReference type="PROSITE" id="PS00870">
    <property type="entry name" value="CLPAB_1"/>
    <property type="match status" value="1"/>
</dbReference>
<evidence type="ECO:0000259" key="8">
    <source>
        <dbReference type="PROSITE" id="PS51903"/>
    </source>
</evidence>
<dbReference type="InterPro" id="IPR041546">
    <property type="entry name" value="ClpA/ClpB_AAA_lid"/>
</dbReference>
<dbReference type="PROSITE" id="PS51903">
    <property type="entry name" value="CLP_R"/>
    <property type="match status" value="1"/>
</dbReference>
<dbReference type="InterPro" id="IPR050130">
    <property type="entry name" value="ClpA_ClpB"/>
</dbReference>
<keyword evidence="9" id="KW-0645">Protease</keyword>
<dbReference type="InterPro" id="IPR013461">
    <property type="entry name" value="ClpA"/>
</dbReference>
<feature type="compositionally biased region" description="Acidic residues" evidence="7">
    <location>
        <begin position="151"/>
        <end position="162"/>
    </location>
</feature>
<organism evidence="9 10">
    <name type="scientific">Anaeromyxobacter oryzae</name>
    <dbReference type="NCBI Taxonomy" id="2918170"/>
    <lineage>
        <taxon>Bacteria</taxon>
        <taxon>Pseudomonadati</taxon>
        <taxon>Myxococcota</taxon>
        <taxon>Myxococcia</taxon>
        <taxon>Myxococcales</taxon>
        <taxon>Cystobacterineae</taxon>
        <taxon>Anaeromyxobacteraceae</taxon>
        <taxon>Anaeromyxobacter</taxon>
    </lineage>
</organism>
<dbReference type="InterPro" id="IPR028299">
    <property type="entry name" value="ClpA/B_CS2"/>
</dbReference>
<dbReference type="InterPro" id="IPR004176">
    <property type="entry name" value="Clp_R_N"/>
</dbReference>
<dbReference type="GO" id="GO:0006508">
    <property type="term" value="P:proteolysis"/>
    <property type="evidence" value="ECO:0007669"/>
    <property type="project" value="UniProtKB-KW"/>
</dbReference>
<dbReference type="CDD" id="cd19499">
    <property type="entry name" value="RecA-like_ClpB_Hsp104-like"/>
    <property type="match status" value="1"/>
</dbReference>
<dbReference type="Gene3D" id="3.40.50.300">
    <property type="entry name" value="P-loop containing nucleotide triphosphate hydrolases"/>
    <property type="match status" value="2"/>
</dbReference>
<dbReference type="SMART" id="SM01086">
    <property type="entry name" value="ClpB_D2-small"/>
    <property type="match status" value="1"/>
</dbReference>
<dbReference type="PANTHER" id="PTHR11638:SF111">
    <property type="entry name" value="ATP-DEPENDENT CLP PROTEASE ATP-BINDING SUBUNIT CLPA"/>
    <property type="match status" value="1"/>
</dbReference>
<name>A0ABM7WY61_9BACT</name>
<evidence type="ECO:0000256" key="1">
    <source>
        <dbReference type="ARBA" id="ARBA00022737"/>
    </source>
</evidence>
<gene>
    <name evidence="9" type="ORF">AMOR_34590</name>
</gene>
<dbReference type="EMBL" id="AP025591">
    <property type="protein sequence ID" value="BDG04463.1"/>
    <property type="molecule type" value="Genomic_DNA"/>
</dbReference>
<keyword evidence="1 5" id="KW-0677">Repeat</keyword>
<dbReference type="Gene3D" id="1.10.1780.10">
    <property type="entry name" value="Clp, N-terminal domain"/>
    <property type="match status" value="1"/>
</dbReference>
<dbReference type="Pfam" id="PF00004">
    <property type="entry name" value="AAA"/>
    <property type="match status" value="1"/>
</dbReference>
<keyword evidence="2 6" id="KW-0547">Nucleotide-binding</keyword>
<dbReference type="InterPro" id="IPR027417">
    <property type="entry name" value="P-loop_NTPase"/>
</dbReference>
<dbReference type="Pfam" id="PF02861">
    <property type="entry name" value="Clp_N"/>
    <property type="match status" value="1"/>
</dbReference>
<proteinExistence type="inferred from homology"/>
<dbReference type="InterPro" id="IPR019489">
    <property type="entry name" value="Clp_ATPase_C"/>
</dbReference>
<sequence length="768" mass="84618">MVTVSKELQQTLQAAVGEARRRRHEYVTLEHLLHAMTKDKVASEVLLACGADLKLLEKELEDYLDRTLESVSGSQDPEQTAAFQRVLQRAAWHVQGSGRTELNAGDVLVAITRERGSHAVYLLEKQGVRRLDILQYISHGIGKDGGGGDGADGEGGGEENEEGGPRPVKDPFRTFTVNLVERAAQGLIDPLIGRENEIERTIQVLCRRRKNNPVFVGEPGVGKTAIVEGLALRIHQKRVPEILAKAAIYSLDMGALLAGTKFRGEFEQRLKGVIAGVKKTPHAILFIDEIHTIVGAGATTGSSMDASNLLKPALASGELRCIGSTTFHDYKQTFERDHALARRFQKIEVVEPSVEDTVKILKGLKRVYEEHHGVEYTPRALRAAAELSAKHINDRQLPDKAIDVLDEAGARDRMREDVKRKHRITARDVERVVAKIAKIPERTVSADDQAQLANLEPELKKVIYGQEKAIEAISSAIKLSRSGLGSPEKPIGNFLFSGPTGVGKTELAKQLARILGVEFLRFDMTEYQEKHTVSRLIGAPPGYVGFDQGGLLTDAIRKTPYAVLLLDEIEKAHPDIYNLLLQVMDHATLTDNNGRKADFRHVVLIMTTNAGAQDLSARRVGFGQDMSDPGNARNAIERTFSPEFRNRLDAWVAFDSLPTEVILKVVDKMVKELEGQLAEKKVKIELAPEGRQWLAEHGFDRKMGARPMARLIQNEVKKPLAEKILFGELHSGGTVRLEVDPGGEKLRLVVTAVAPPPPPPARKVPEPA</sequence>
<dbReference type="InterPro" id="IPR036628">
    <property type="entry name" value="Clp_N_dom_sf"/>
</dbReference>
<comment type="similarity">
    <text evidence="6">Belongs to the ClpA/ClpB family.</text>
</comment>
<evidence type="ECO:0000256" key="5">
    <source>
        <dbReference type="PROSITE-ProRule" id="PRU01251"/>
    </source>
</evidence>
<dbReference type="GO" id="GO:0008233">
    <property type="term" value="F:peptidase activity"/>
    <property type="evidence" value="ECO:0007669"/>
    <property type="project" value="UniProtKB-KW"/>
</dbReference>
<evidence type="ECO:0000313" key="10">
    <source>
        <dbReference type="Proteomes" id="UP001162891"/>
    </source>
</evidence>
<dbReference type="Gene3D" id="1.10.8.60">
    <property type="match status" value="2"/>
</dbReference>
<feature type="region of interest" description="Disordered" evidence="7">
    <location>
        <begin position="144"/>
        <end position="170"/>
    </location>
</feature>
<keyword evidence="10" id="KW-1185">Reference proteome</keyword>
<dbReference type="SMART" id="SM00382">
    <property type="entry name" value="AAA"/>
    <property type="match status" value="2"/>
</dbReference>
<dbReference type="Pfam" id="PF17871">
    <property type="entry name" value="AAA_lid_9"/>
    <property type="match status" value="1"/>
</dbReference>
<dbReference type="NCBIfam" id="TIGR02639">
    <property type="entry name" value="ClpA"/>
    <property type="match status" value="1"/>
</dbReference>
<evidence type="ECO:0000256" key="4">
    <source>
        <dbReference type="ARBA" id="ARBA00023186"/>
    </source>
</evidence>
<dbReference type="GO" id="GO:0005524">
    <property type="term" value="F:ATP binding"/>
    <property type="evidence" value="ECO:0007669"/>
    <property type="project" value="UniProtKB-KW"/>
</dbReference>
<dbReference type="InterPro" id="IPR018368">
    <property type="entry name" value="ClpA/B_CS1"/>
</dbReference>
<dbReference type="InterPro" id="IPR001270">
    <property type="entry name" value="ClpA/B"/>
</dbReference>
<keyword evidence="4 6" id="KW-0143">Chaperone</keyword>
<accession>A0ABM7WY61</accession>
<evidence type="ECO:0000313" key="9">
    <source>
        <dbReference type="EMBL" id="BDG04463.1"/>
    </source>
</evidence>
<feature type="domain" description="Clp R" evidence="8">
    <location>
        <begin position="1"/>
        <end position="144"/>
    </location>
</feature>
<dbReference type="PRINTS" id="PR00300">
    <property type="entry name" value="CLPPROTEASEA"/>
</dbReference>
<dbReference type="Proteomes" id="UP001162891">
    <property type="component" value="Chromosome"/>
</dbReference>
<dbReference type="Pfam" id="PF10431">
    <property type="entry name" value="ClpB_D2-small"/>
    <property type="match status" value="1"/>
</dbReference>
<evidence type="ECO:0000256" key="2">
    <source>
        <dbReference type="ARBA" id="ARBA00022741"/>
    </source>
</evidence>
<dbReference type="SUPFAM" id="SSF81923">
    <property type="entry name" value="Double Clp-N motif"/>
    <property type="match status" value="1"/>
</dbReference>
<dbReference type="InterPro" id="IPR003593">
    <property type="entry name" value="AAA+_ATPase"/>
</dbReference>
<protein>
    <submittedName>
        <fullName evidence="9">ATP-dependent Clp protease ATP-binding subunit ClpA</fullName>
    </submittedName>
</protein>
<dbReference type="Pfam" id="PF07724">
    <property type="entry name" value="AAA_2"/>
    <property type="match status" value="1"/>
</dbReference>
<dbReference type="InterPro" id="IPR003959">
    <property type="entry name" value="ATPase_AAA_core"/>
</dbReference>
<dbReference type="CDD" id="cd00009">
    <property type="entry name" value="AAA"/>
    <property type="match status" value="1"/>
</dbReference>
<reference evidence="10" key="1">
    <citation type="journal article" date="2022" name="Int. J. Syst. Evol. Microbiol.">
        <title>Anaeromyxobacter oryzae sp. nov., Anaeromyxobacter diazotrophicus sp. nov. and Anaeromyxobacter paludicola sp. nov., isolated from paddy soils.</title>
        <authorList>
            <person name="Itoh H."/>
            <person name="Xu Z."/>
            <person name="Mise K."/>
            <person name="Masuda Y."/>
            <person name="Ushijima N."/>
            <person name="Hayakawa C."/>
            <person name="Shiratori Y."/>
            <person name="Senoo K."/>
        </authorList>
    </citation>
    <scope>NUCLEOTIDE SEQUENCE [LARGE SCALE GENOMIC DNA]</scope>
    <source>
        <strain evidence="10">Red232</strain>
    </source>
</reference>
<evidence type="ECO:0000256" key="6">
    <source>
        <dbReference type="RuleBase" id="RU004432"/>
    </source>
</evidence>
<keyword evidence="3 6" id="KW-0067">ATP-binding</keyword>
<dbReference type="RefSeq" id="WP_248352844.1">
    <property type="nucleotide sequence ID" value="NZ_AP025591.1"/>
</dbReference>
<evidence type="ECO:0000256" key="3">
    <source>
        <dbReference type="ARBA" id="ARBA00022840"/>
    </source>
</evidence>
<dbReference type="PROSITE" id="PS00871">
    <property type="entry name" value="CLPAB_2"/>
    <property type="match status" value="1"/>
</dbReference>
<dbReference type="PANTHER" id="PTHR11638">
    <property type="entry name" value="ATP-DEPENDENT CLP PROTEASE"/>
    <property type="match status" value="1"/>
</dbReference>